<dbReference type="Pfam" id="PF00849">
    <property type="entry name" value="PseudoU_synth_2"/>
    <property type="match status" value="1"/>
</dbReference>
<evidence type="ECO:0000256" key="3">
    <source>
        <dbReference type="RuleBase" id="RU362028"/>
    </source>
</evidence>
<reference evidence="6" key="1">
    <citation type="submission" date="2023-06" db="EMBL/GenBank/DDBJ databases">
        <title>Identification and characterization of horizontal gene transfer across gut microbiota members of farm animals based on homology search.</title>
        <authorList>
            <person name="Zeman M."/>
            <person name="Kubasova T."/>
            <person name="Jahodarova E."/>
            <person name="Nykrynova M."/>
            <person name="Rychlik I."/>
        </authorList>
    </citation>
    <scope>NUCLEOTIDE SEQUENCE [LARGE SCALE GENOMIC DNA]</scope>
    <source>
        <strain evidence="6">105_WCHN</strain>
    </source>
</reference>
<dbReference type="CDD" id="cd02869">
    <property type="entry name" value="PseudoU_synth_RluA_like"/>
    <property type="match status" value="1"/>
</dbReference>
<dbReference type="InterPro" id="IPR006145">
    <property type="entry name" value="PsdUridine_synth_RsuA/RluA"/>
</dbReference>
<comment type="catalytic activity">
    <reaction evidence="1 3">
        <text>a uridine in RNA = a pseudouridine in RNA</text>
        <dbReference type="Rhea" id="RHEA:48348"/>
        <dbReference type="Rhea" id="RHEA-COMP:12068"/>
        <dbReference type="Rhea" id="RHEA-COMP:12069"/>
        <dbReference type="ChEBI" id="CHEBI:65314"/>
        <dbReference type="ChEBI" id="CHEBI:65315"/>
    </reaction>
</comment>
<reference evidence="5 6" key="2">
    <citation type="submission" date="2023-06" db="EMBL/GenBank/DDBJ databases">
        <title>Identification and characterization of horizontal gene transfer across gut microbiota members of farm animals based on homology search.</title>
        <authorList>
            <person name="Schwarzerova J."/>
            <person name="Nykrynova M."/>
            <person name="Jureckova K."/>
            <person name="Cejkova D."/>
            <person name="Rychlik I."/>
        </authorList>
    </citation>
    <scope>NUCLEOTIDE SEQUENCE [LARGE SCALE GENOMIC DNA]</scope>
    <source>
        <strain evidence="5 6">105_WCHN</strain>
    </source>
</reference>
<proteinExistence type="inferred from homology"/>
<evidence type="ECO:0000256" key="1">
    <source>
        <dbReference type="ARBA" id="ARBA00000073"/>
    </source>
</evidence>
<dbReference type="InterPro" id="IPR050188">
    <property type="entry name" value="RluA_PseudoU_synthase"/>
</dbReference>
<sequence>MKFTWHYDHQTPRKLRSALKMSGVTTSLMKVAIYHGGQMLINDQPKWAVDLVKPGDSYSLVLPPELANDQVDECPAPIQIAYEDRDFLVLNKPAGVATVPAHHVAVADSLVNRVKYYYHQQGYENQVTHVATRLDKDTSGLVIFPKHRFAHAVIDRQLKKHQVKKNYYALVSGQLTTAHGYIDAPIQRDPASFVKREVAVGGKPSVTEYWLTAASGDQSLVKIRLHTGRTHQIRVHFSFLHHPLVGDAMYGSPTASPVINRQALHCYWVQFYSPFKQKTITVTAPLPPDFKAAMGDISQLRS</sequence>
<comment type="similarity">
    <text evidence="2 3">Belongs to the pseudouridine synthase RluA family.</text>
</comment>
<feature type="domain" description="Pseudouridine synthase RsuA/RluA-like" evidence="4">
    <location>
        <begin position="86"/>
        <end position="238"/>
    </location>
</feature>
<keyword evidence="3 5" id="KW-0413">Isomerase</keyword>
<dbReference type="InterPro" id="IPR020103">
    <property type="entry name" value="PsdUridine_synth_cat_dom_sf"/>
</dbReference>
<evidence type="ECO:0000313" key="6">
    <source>
        <dbReference type="Proteomes" id="UP001529423"/>
    </source>
</evidence>
<accession>A0ABT7VKN3</accession>
<dbReference type="PANTHER" id="PTHR21600:SF35">
    <property type="entry name" value="PSEUDOURIDINE SYNTHASE"/>
    <property type="match status" value="1"/>
</dbReference>
<evidence type="ECO:0000259" key="4">
    <source>
        <dbReference type="Pfam" id="PF00849"/>
    </source>
</evidence>
<dbReference type="PANTHER" id="PTHR21600">
    <property type="entry name" value="MITOCHONDRIAL RNA PSEUDOURIDINE SYNTHASE"/>
    <property type="match status" value="1"/>
</dbReference>
<comment type="function">
    <text evidence="3">Responsible for synthesis of pseudouridine from uracil.</text>
</comment>
<organism evidence="5 6">
    <name type="scientific">Limosilactobacillus panis</name>
    <dbReference type="NCBI Taxonomy" id="47493"/>
    <lineage>
        <taxon>Bacteria</taxon>
        <taxon>Bacillati</taxon>
        <taxon>Bacillota</taxon>
        <taxon>Bacilli</taxon>
        <taxon>Lactobacillales</taxon>
        <taxon>Lactobacillaceae</taxon>
        <taxon>Limosilactobacillus</taxon>
    </lineage>
</organism>
<dbReference type="InterPro" id="IPR006225">
    <property type="entry name" value="PsdUridine_synth_RluC/D"/>
</dbReference>
<evidence type="ECO:0000256" key="2">
    <source>
        <dbReference type="ARBA" id="ARBA00010876"/>
    </source>
</evidence>
<comment type="caution">
    <text evidence="5">The sequence shown here is derived from an EMBL/GenBank/DDBJ whole genome shotgun (WGS) entry which is preliminary data.</text>
</comment>
<keyword evidence="6" id="KW-1185">Reference proteome</keyword>
<name>A0ABT7VKN3_9LACO</name>
<dbReference type="NCBIfam" id="TIGR00005">
    <property type="entry name" value="rluA_subfam"/>
    <property type="match status" value="1"/>
</dbReference>
<dbReference type="EMBL" id="JAUDEO010000006">
    <property type="protein sequence ID" value="MDM8333297.1"/>
    <property type="molecule type" value="Genomic_DNA"/>
</dbReference>
<dbReference type="RefSeq" id="WP_289559014.1">
    <property type="nucleotide sequence ID" value="NZ_JAUDEO010000006.1"/>
</dbReference>
<protein>
    <recommendedName>
        <fullName evidence="3">Pseudouridine synthase</fullName>
        <ecNumber evidence="3">5.4.99.-</ecNumber>
    </recommendedName>
</protein>
<evidence type="ECO:0000313" key="5">
    <source>
        <dbReference type="EMBL" id="MDM8333297.1"/>
    </source>
</evidence>
<dbReference type="Proteomes" id="UP001529423">
    <property type="component" value="Unassembled WGS sequence"/>
</dbReference>
<gene>
    <name evidence="5" type="ORF">QUW46_01680</name>
</gene>
<dbReference type="GO" id="GO:0016853">
    <property type="term" value="F:isomerase activity"/>
    <property type="evidence" value="ECO:0007669"/>
    <property type="project" value="UniProtKB-KW"/>
</dbReference>
<dbReference type="EC" id="5.4.99.-" evidence="3"/>
<dbReference type="Gene3D" id="3.30.2350.10">
    <property type="entry name" value="Pseudouridine synthase"/>
    <property type="match status" value="1"/>
</dbReference>
<dbReference type="SUPFAM" id="SSF55120">
    <property type="entry name" value="Pseudouridine synthase"/>
    <property type="match status" value="1"/>
</dbReference>